<feature type="non-terminal residue" evidence="1">
    <location>
        <position position="90"/>
    </location>
</feature>
<gene>
    <name evidence="1" type="ORF">B296_00058441</name>
</gene>
<dbReference type="AlphaFoldDB" id="A0A426X634"/>
<evidence type="ECO:0000313" key="2">
    <source>
        <dbReference type="Proteomes" id="UP000287651"/>
    </source>
</evidence>
<evidence type="ECO:0000313" key="1">
    <source>
        <dbReference type="EMBL" id="RRT34937.1"/>
    </source>
</evidence>
<name>A0A426X634_ENSVE</name>
<reference evidence="1 2" key="1">
    <citation type="journal article" date="2014" name="Agronomy (Basel)">
        <title>A Draft Genome Sequence for Ensete ventricosum, the Drought-Tolerant Tree Against Hunger.</title>
        <authorList>
            <person name="Harrison J."/>
            <person name="Moore K.A."/>
            <person name="Paszkiewicz K."/>
            <person name="Jones T."/>
            <person name="Grant M."/>
            <person name="Ambacheew D."/>
            <person name="Muzemil S."/>
            <person name="Studholme D.J."/>
        </authorList>
    </citation>
    <scope>NUCLEOTIDE SEQUENCE [LARGE SCALE GENOMIC DNA]</scope>
</reference>
<sequence length="90" mass="9969">MHPLRFPNSGIRVKVFIGKISFKLRVMRLNHVESFYVFLLRFRSEEEGQLGMARPSAKGAVGYGQAPCKGRSPAGATVARGHDRLRLAGN</sequence>
<organism evidence="1 2">
    <name type="scientific">Ensete ventricosum</name>
    <name type="common">Abyssinian banana</name>
    <name type="synonym">Musa ensete</name>
    <dbReference type="NCBI Taxonomy" id="4639"/>
    <lineage>
        <taxon>Eukaryota</taxon>
        <taxon>Viridiplantae</taxon>
        <taxon>Streptophyta</taxon>
        <taxon>Embryophyta</taxon>
        <taxon>Tracheophyta</taxon>
        <taxon>Spermatophyta</taxon>
        <taxon>Magnoliopsida</taxon>
        <taxon>Liliopsida</taxon>
        <taxon>Zingiberales</taxon>
        <taxon>Musaceae</taxon>
        <taxon>Ensete</taxon>
    </lineage>
</organism>
<accession>A0A426X634</accession>
<comment type="caution">
    <text evidence="1">The sequence shown here is derived from an EMBL/GenBank/DDBJ whole genome shotgun (WGS) entry which is preliminary data.</text>
</comment>
<dbReference type="EMBL" id="AMZH03025829">
    <property type="protein sequence ID" value="RRT34937.1"/>
    <property type="molecule type" value="Genomic_DNA"/>
</dbReference>
<proteinExistence type="predicted"/>
<protein>
    <submittedName>
        <fullName evidence="1">Uncharacterized protein</fullName>
    </submittedName>
</protein>
<dbReference type="Proteomes" id="UP000287651">
    <property type="component" value="Unassembled WGS sequence"/>
</dbReference>